<dbReference type="AlphaFoldDB" id="A0A9P5XJ28"/>
<protein>
    <recommendedName>
        <fullName evidence="6">Mucoidy inhibitor A</fullName>
    </recommendedName>
</protein>
<feature type="compositionally biased region" description="Basic residues" evidence="1">
    <location>
        <begin position="309"/>
        <end position="330"/>
    </location>
</feature>
<dbReference type="InterPro" id="IPR011935">
    <property type="entry name" value="CHP02231"/>
</dbReference>
<dbReference type="InterPro" id="IPR037291">
    <property type="entry name" value="DUF4139"/>
</dbReference>
<dbReference type="NCBIfam" id="TIGR02231">
    <property type="entry name" value="mucoidy inhibitor MuiA family protein"/>
    <property type="match status" value="2"/>
</dbReference>
<dbReference type="Pfam" id="PF13598">
    <property type="entry name" value="DUF4139"/>
    <property type="match status" value="1"/>
</dbReference>
<dbReference type="EMBL" id="MU151104">
    <property type="protein sequence ID" value="KAF9450470.1"/>
    <property type="molecule type" value="Genomic_DNA"/>
</dbReference>
<keyword evidence="5" id="KW-1185">Reference proteome</keyword>
<evidence type="ECO:0000259" key="3">
    <source>
        <dbReference type="Pfam" id="PF13600"/>
    </source>
</evidence>
<feature type="domain" description="DUF4139" evidence="2">
    <location>
        <begin position="199"/>
        <end position="628"/>
    </location>
</feature>
<name>A0A9P5XJ28_9AGAR</name>
<sequence>MKTIRIAASDYAVTSVVVLKSSKAEVVRTFGIELKEGRNKLIISKLPTTIEKQSVRTKIVGKDGTSVENKTYLSDAVCSLMDNAEVDPTTNTIRALELKKSGLESEKKMLDTQAEVMVTYARSLTGEFASPDAVDAFLDAFNVRGKKNIEAVMRIEEQIMEVDKKIQEEKRKKTLVKGSVNMELAVMIIAESDTQIQFHLTYVVNNTKWSPSYELHAVTSEDGKPSRMVSLHYHASIKQATGENWTDASLTLSTVATDTVTKNIPVLEPVEIYMIPSYVHRPQAPVIIQESRSRTPPVHYHRAASSVSPRRHRSRSHSRAHSPRSRRSRSHSPQVHVVPISFRVPPGFAAAQERETDDDAVFVLSDDGDEDDDALEINARGRRKTEEALTKMVTQTPMTLTYAVRGKADIPSDGKEHTVTVAILTFEADIEYVSVPRVDPRVFLQCQVKNTSEYRLLPGPVSVILDNNYVSRTRFSDVKRNDTFTFTLGDDPSITISYERLSKIVKEGTHTFAESIDITTYATTITAHNTHQFSIEKLVVRDAVPVSANDQRIKVLLRKPQELLEAQEGVFVDVKDAGKSVEPNTSAGEEGMLKVRWEKEQDGLYEYKWGVGAENTAKFETTFDVKGPADLKYSFANFDIKARA</sequence>
<dbReference type="InterPro" id="IPR025554">
    <property type="entry name" value="DUF4140"/>
</dbReference>
<gene>
    <name evidence="4" type="ORF">P691DRAFT_665264</name>
</gene>
<proteinExistence type="predicted"/>
<accession>A0A9P5XJ28</accession>
<evidence type="ECO:0008006" key="6">
    <source>
        <dbReference type="Google" id="ProtNLM"/>
    </source>
</evidence>
<evidence type="ECO:0000256" key="1">
    <source>
        <dbReference type="SAM" id="MobiDB-lite"/>
    </source>
</evidence>
<dbReference type="Proteomes" id="UP000807342">
    <property type="component" value="Unassembled WGS sequence"/>
</dbReference>
<dbReference type="Pfam" id="PF13600">
    <property type="entry name" value="DUF4140"/>
    <property type="match status" value="1"/>
</dbReference>
<evidence type="ECO:0000313" key="4">
    <source>
        <dbReference type="EMBL" id="KAF9450470.1"/>
    </source>
</evidence>
<dbReference type="OrthoDB" id="10068793at2759"/>
<feature type="domain" description="DUF4140" evidence="3">
    <location>
        <begin position="17"/>
        <end position="116"/>
    </location>
</feature>
<evidence type="ECO:0000313" key="5">
    <source>
        <dbReference type="Proteomes" id="UP000807342"/>
    </source>
</evidence>
<reference evidence="4" key="1">
    <citation type="submission" date="2020-11" db="EMBL/GenBank/DDBJ databases">
        <authorList>
            <consortium name="DOE Joint Genome Institute"/>
            <person name="Ahrendt S."/>
            <person name="Riley R."/>
            <person name="Andreopoulos W."/>
            <person name="Labutti K."/>
            <person name="Pangilinan J."/>
            <person name="Ruiz-Duenas F.J."/>
            <person name="Barrasa J.M."/>
            <person name="Sanchez-Garcia M."/>
            <person name="Camarero S."/>
            <person name="Miyauchi S."/>
            <person name="Serrano A."/>
            <person name="Linde D."/>
            <person name="Babiker R."/>
            <person name="Drula E."/>
            <person name="Ayuso-Fernandez I."/>
            <person name="Pacheco R."/>
            <person name="Padilla G."/>
            <person name="Ferreira P."/>
            <person name="Barriuso J."/>
            <person name="Kellner H."/>
            <person name="Castanera R."/>
            <person name="Alfaro M."/>
            <person name="Ramirez L."/>
            <person name="Pisabarro A.G."/>
            <person name="Kuo A."/>
            <person name="Tritt A."/>
            <person name="Lipzen A."/>
            <person name="He G."/>
            <person name="Yan M."/>
            <person name="Ng V."/>
            <person name="Cullen D."/>
            <person name="Martin F."/>
            <person name="Rosso M.-N."/>
            <person name="Henrissat B."/>
            <person name="Hibbett D."/>
            <person name="Martinez A.T."/>
            <person name="Grigoriev I.V."/>
        </authorList>
    </citation>
    <scope>NUCLEOTIDE SEQUENCE</scope>
    <source>
        <strain evidence="4">MF-IS2</strain>
    </source>
</reference>
<organism evidence="4 5">
    <name type="scientific">Macrolepiota fuliginosa MF-IS2</name>
    <dbReference type="NCBI Taxonomy" id="1400762"/>
    <lineage>
        <taxon>Eukaryota</taxon>
        <taxon>Fungi</taxon>
        <taxon>Dikarya</taxon>
        <taxon>Basidiomycota</taxon>
        <taxon>Agaricomycotina</taxon>
        <taxon>Agaricomycetes</taxon>
        <taxon>Agaricomycetidae</taxon>
        <taxon>Agaricales</taxon>
        <taxon>Agaricineae</taxon>
        <taxon>Agaricaceae</taxon>
        <taxon>Macrolepiota</taxon>
    </lineage>
</organism>
<dbReference type="PANTHER" id="PTHR31005:SF8">
    <property type="entry name" value="DUF4139 DOMAIN-CONTAINING PROTEIN"/>
    <property type="match status" value="1"/>
</dbReference>
<evidence type="ECO:0000259" key="2">
    <source>
        <dbReference type="Pfam" id="PF13598"/>
    </source>
</evidence>
<dbReference type="PANTHER" id="PTHR31005">
    <property type="entry name" value="DUF4139 DOMAIN-CONTAINING PROTEIN"/>
    <property type="match status" value="1"/>
</dbReference>
<comment type="caution">
    <text evidence="4">The sequence shown here is derived from an EMBL/GenBank/DDBJ whole genome shotgun (WGS) entry which is preliminary data.</text>
</comment>
<feature type="region of interest" description="Disordered" evidence="1">
    <location>
        <begin position="290"/>
        <end position="337"/>
    </location>
</feature>